<reference evidence="8" key="2">
    <citation type="submission" date="2020-08" db="EMBL/GenBank/DDBJ databases">
        <title>Plant Genome Project.</title>
        <authorList>
            <person name="Zhang R.-G."/>
        </authorList>
    </citation>
    <scope>NUCLEOTIDE SEQUENCE</scope>
    <source>
        <strain evidence="8">Huo1</strain>
        <tissue evidence="8">Leaf</tissue>
    </source>
</reference>
<dbReference type="Pfam" id="PF00225">
    <property type="entry name" value="Kinesin"/>
    <property type="match status" value="1"/>
</dbReference>
<evidence type="ECO:0000256" key="2">
    <source>
        <dbReference type="ARBA" id="ARBA00022490"/>
    </source>
</evidence>
<keyword evidence="3" id="KW-0505">Motor protein</keyword>
<dbReference type="SUPFAM" id="SSF52540">
    <property type="entry name" value="P-loop containing nucleoside triphosphate hydrolases"/>
    <property type="match status" value="1"/>
</dbReference>
<dbReference type="GO" id="GO:0051231">
    <property type="term" value="P:spindle elongation"/>
    <property type="evidence" value="ECO:0007669"/>
    <property type="project" value="TreeGrafter"/>
</dbReference>
<dbReference type="GO" id="GO:0008017">
    <property type="term" value="F:microtubule binding"/>
    <property type="evidence" value="ECO:0007669"/>
    <property type="project" value="InterPro"/>
</dbReference>
<keyword evidence="4" id="KW-0206">Cytoskeleton</keyword>
<name>A0A8X8W1S1_SALSN</name>
<dbReference type="GO" id="GO:0090307">
    <property type="term" value="P:mitotic spindle assembly"/>
    <property type="evidence" value="ECO:0007669"/>
    <property type="project" value="TreeGrafter"/>
</dbReference>
<dbReference type="Gene3D" id="3.40.850.10">
    <property type="entry name" value="Kinesin motor domain"/>
    <property type="match status" value="2"/>
</dbReference>
<evidence type="ECO:0000256" key="4">
    <source>
        <dbReference type="ARBA" id="ARBA00023212"/>
    </source>
</evidence>
<dbReference type="SMART" id="SM00129">
    <property type="entry name" value="KISc"/>
    <property type="match status" value="1"/>
</dbReference>
<feature type="coiled-coil region" evidence="6">
    <location>
        <begin position="238"/>
        <end position="265"/>
    </location>
</feature>
<keyword evidence="2" id="KW-0963">Cytoplasm</keyword>
<proteinExistence type="inferred from homology"/>
<dbReference type="GO" id="GO:0072686">
    <property type="term" value="C:mitotic spindle"/>
    <property type="evidence" value="ECO:0007669"/>
    <property type="project" value="TreeGrafter"/>
</dbReference>
<dbReference type="GO" id="GO:0005876">
    <property type="term" value="C:spindle microtubule"/>
    <property type="evidence" value="ECO:0007669"/>
    <property type="project" value="TreeGrafter"/>
</dbReference>
<sequence length="726" mass="81550">MSRTLWSSNESPTKDFFRSNDEQKGVNVQVVARCRPLSEEESRGRASSMISCDEIKQQVIATQNTGNKQTDKVFVFDKVFGPNSKQIENGEFHENAGVIPRAVQQIFDVLERERADYSMKATFLELYNEEITDLLAPDEGKRPLVLMEDGKGAVFVRGLEEEVNQKLMKSTVIKDLYSLIDSLKQELRVSRQVNGGYGDRHSSDALRKQLMELQELYLYQQQLTVDLKDKLLSTERELTMARQSLFNLKNQCQQAEDMCRDKEAVIFNLISSGKELTKKTSELQSDLEGAVLDVSTLFAKIEHKTDLEETNRQNVESFYSQLVQQLQELDEGVSASATSQEQNWKATQDDTRLFLTSKAKIENLKELNTSGVNKIDGSVEELYQNSLLALSRLSSVLSDHSSCIMDLVSKNASAADAINNGLKSNMKNLGLKLDEFVKQQKEIYTSKLTLIEEDSQTIAKQKLHAFTTKFEEYSAAEEKLLLEQMSELLANSSSRKKKMIQAAVDDVLESASSNGLKLNQEIAEMQSLTVDTEEKWNVFTQTTESNYVEDSGAVEAGKCTLEDGLQCCMRELAEVSKQQRLSEESLLDEIEENSDSQDSLTKNETAANEKFHDRFSSIAESFLEDTDDATRNLTLSAEKDLRLDREASEKAELLSARCIVSTKQASDGHSGQVTEISISARKCLVDDYLVDSSSSPRKRNMVLQSREEIESLISLETPKADNAVAT</sequence>
<comment type="caution">
    <text evidence="5">Lacks conserved residue(s) required for the propagation of feature annotation.</text>
</comment>
<evidence type="ECO:0000259" key="7">
    <source>
        <dbReference type="PROSITE" id="PS50067"/>
    </source>
</evidence>
<dbReference type="InterPro" id="IPR027417">
    <property type="entry name" value="P-loop_NTPase"/>
</dbReference>
<dbReference type="GO" id="GO:0008574">
    <property type="term" value="F:plus-end-directed microtubule motor activity"/>
    <property type="evidence" value="ECO:0007669"/>
    <property type="project" value="TreeGrafter"/>
</dbReference>
<evidence type="ECO:0000256" key="3">
    <source>
        <dbReference type="ARBA" id="ARBA00023175"/>
    </source>
</evidence>
<comment type="similarity">
    <text evidence="5">Belongs to the TRAFAC class myosin-kinesin ATPase superfamily. Kinesin family.</text>
</comment>
<evidence type="ECO:0000256" key="6">
    <source>
        <dbReference type="SAM" id="Coils"/>
    </source>
</evidence>
<dbReference type="GO" id="GO:0007018">
    <property type="term" value="P:microtubule-based movement"/>
    <property type="evidence" value="ECO:0007669"/>
    <property type="project" value="InterPro"/>
</dbReference>
<dbReference type="PANTHER" id="PTHR47970:SF14">
    <property type="entry name" value="125 KDA KINESIN-RELATED PROTEIN-LIKE ISOFORM X1"/>
    <property type="match status" value="1"/>
</dbReference>
<keyword evidence="6" id="KW-0175">Coiled coil</keyword>
<comment type="subcellular location">
    <subcellularLocation>
        <location evidence="1">Cytoplasm</location>
        <location evidence="1">Cytoskeleton</location>
    </subcellularLocation>
</comment>
<evidence type="ECO:0000256" key="5">
    <source>
        <dbReference type="PROSITE-ProRule" id="PRU00283"/>
    </source>
</evidence>
<dbReference type="InterPro" id="IPR001752">
    <property type="entry name" value="Kinesin_motor_dom"/>
</dbReference>
<dbReference type="InterPro" id="IPR047149">
    <property type="entry name" value="KIF11-like"/>
</dbReference>
<dbReference type="EMBL" id="PNBA02000022">
    <property type="protein sequence ID" value="KAG6386334.1"/>
    <property type="molecule type" value="Genomic_DNA"/>
</dbReference>
<accession>A0A8X8W1S1</accession>
<keyword evidence="9" id="KW-1185">Reference proteome</keyword>
<dbReference type="Proteomes" id="UP000298416">
    <property type="component" value="Unassembled WGS sequence"/>
</dbReference>
<organism evidence="8">
    <name type="scientific">Salvia splendens</name>
    <name type="common">Scarlet sage</name>
    <dbReference type="NCBI Taxonomy" id="180675"/>
    <lineage>
        <taxon>Eukaryota</taxon>
        <taxon>Viridiplantae</taxon>
        <taxon>Streptophyta</taxon>
        <taxon>Embryophyta</taxon>
        <taxon>Tracheophyta</taxon>
        <taxon>Spermatophyta</taxon>
        <taxon>Magnoliopsida</taxon>
        <taxon>eudicotyledons</taxon>
        <taxon>Gunneridae</taxon>
        <taxon>Pentapetalae</taxon>
        <taxon>asterids</taxon>
        <taxon>lamiids</taxon>
        <taxon>Lamiales</taxon>
        <taxon>Lamiaceae</taxon>
        <taxon>Nepetoideae</taxon>
        <taxon>Mentheae</taxon>
        <taxon>Salviinae</taxon>
        <taxon>Salvia</taxon>
        <taxon>Salvia subgen. Calosphace</taxon>
        <taxon>core Calosphace</taxon>
    </lineage>
</organism>
<dbReference type="GO" id="GO:0005524">
    <property type="term" value="F:ATP binding"/>
    <property type="evidence" value="ECO:0007669"/>
    <property type="project" value="InterPro"/>
</dbReference>
<protein>
    <recommendedName>
        <fullName evidence="7">Kinesin motor domain-containing protein</fullName>
    </recommendedName>
</protein>
<reference evidence="8" key="1">
    <citation type="submission" date="2018-01" db="EMBL/GenBank/DDBJ databases">
        <authorList>
            <person name="Mao J.F."/>
        </authorList>
    </citation>
    <scope>NUCLEOTIDE SEQUENCE</scope>
    <source>
        <strain evidence="8">Huo1</strain>
        <tissue evidence="8">Leaf</tissue>
    </source>
</reference>
<feature type="domain" description="Kinesin motor" evidence="7">
    <location>
        <begin position="1"/>
        <end position="162"/>
    </location>
</feature>
<dbReference type="AlphaFoldDB" id="A0A8X8W1S1"/>
<evidence type="ECO:0000313" key="9">
    <source>
        <dbReference type="Proteomes" id="UP000298416"/>
    </source>
</evidence>
<evidence type="ECO:0000256" key="1">
    <source>
        <dbReference type="ARBA" id="ARBA00004245"/>
    </source>
</evidence>
<comment type="caution">
    <text evidence="8">The sequence shown here is derived from an EMBL/GenBank/DDBJ whole genome shotgun (WGS) entry which is preliminary data.</text>
</comment>
<dbReference type="PANTHER" id="PTHR47970">
    <property type="entry name" value="KINESIN-LIKE PROTEIN KIF11"/>
    <property type="match status" value="1"/>
</dbReference>
<gene>
    <name evidence="8" type="ORF">SASPL_155230</name>
</gene>
<dbReference type="InterPro" id="IPR036961">
    <property type="entry name" value="Kinesin_motor_dom_sf"/>
</dbReference>
<evidence type="ECO:0000313" key="8">
    <source>
        <dbReference type="EMBL" id="KAG6386334.1"/>
    </source>
</evidence>
<dbReference type="PROSITE" id="PS50067">
    <property type="entry name" value="KINESIN_MOTOR_2"/>
    <property type="match status" value="1"/>
</dbReference>